<keyword evidence="3" id="KW-1185">Reference proteome</keyword>
<feature type="transmembrane region" description="Helical" evidence="1">
    <location>
        <begin position="53"/>
        <end position="74"/>
    </location>
</feature>
<evidence type="ECO:0000313" key="2">
    <source>
        <dbReference type="EMBL" id="KST61889.1"/>
    </source>
</evidence>
<evidence type="ECO:0000313" key="3">
    <source>
        <dbReference type="Proteomes" id="UP000053372"/>
    </source>
</evidence>
<keyword evidence="1" id="KW-0812">Transmembrane</keyword>
<proteinExistence type="predicted"/>
<reference evidence="2 3" key="1">
    <citation type="journal article" date="2015" name="Genome Announc.">
        <title>Draft Genome of the Euendolithic (true boring) Cyanobacterium Mastigocoleus testarum strain BC008.</title>
        <authorList>
            <person name="Guida B.S."/>
            <person name="Garcia-Pichel F."/>
        </authorList>
    </citation>
    <scope>NUCLEOTIDE SEQUENCE [LARGE SCALE GENOMIC DNA]</scope>
    <source>
        <strain evidence="2 3">BC008</strain>
    </source>
</reference>
<name>A0A0V7ZBJ8_9CYAN</name>
<evidence type="ECO:0000256" key="1">
    <source>
        <dbReference type="SAM" id="Phobius"/>
    </source>
</evidence>
<gene>
    <name evidence="2" type="ORF">BC008_07535</name>
</gene>
<dbReference type="EMBL" id="LMTZ01000168">
    <property type="protein sequence ID" value="KST61889.1"/>
    <property type="molecule type" value="Genomic_DNA"/>
</dbReference>
<organism evidence="2 3">
    <name type="scientific">Mastigocoleus testarum BC008</name>
    <dbReference type="NCBI Taxonomy" id="371196"/>
    <lineage>
        <taxon>Bacteria</taxon>
        <taxon>Bacillati</taxon>
        <taxon>Cyanobacteriota</taxon>
        <taxon>Cyanophyceae</taxon>
        <taxon>Nostocales</taxon>
        <taxon>Hapalosiphonaceae</taxon>
        <taxon>Mastigocoleus</taxon>
    </lineage>
</organism>
<protein>
    <submittedName>
        <fullName evidence="2">Uncharacterized protein</fullName>
    </submittedName>
</protein>
<dbReference type="AlphaFoldDB" id="A0A0V7ZBJ8"/>
<keyword evidence="1" id="KW-0472">Membrane</keyword>
<accession>A0A0V7ZBJ8</accession>
<sequence length="160" mass="18488">MSSAAIMKFLKKISAACLLSIGFLFAMYGVAQMPELANEEQTHESKLEIRESFFMSMGISVPMLAGGGLMLWRLHQRNKKQLRDRLDRIFYRILKINQGKITILEFAMEGNLSGEEARKYLDTKAKEFNAHFETDDKGHINYRFEVPVSFFYIPSQIDYS</sequence>
<dbReference type="Proteomes" id="UP000053372">
    <property type="component" value="Unassembled WGS sequence"/>
</dbReference>
<comment type="caution">
    <text evidence="2">The sequence shown here is derived from an EMBL/GenBank/DDBJ whole genome shotgun (WGS) entry which is preliminary data.</text>
</comment>
<keyword evidence="1" id="KW-1133">Transmembrane helix</keyword>